<dbReference type="Gene3D" id="3.40.710.10">
    <property type="entry name" value="DD-peptidase/beta-lactamase superfamily"/>
    <property type="match status" value="1"/>
</dbReference>
<evidence type="ECO:0000313" key="12">
    <source>
        <dbReference type="Proteomes" id="UP001197875"/>
    </source>
</evidence>
<dbReference type="SUPFAM" id="SSF56601">
    <property type="entry name" value="beta-lactamase/transpeptidase-like"/>
    <property type="match status" value="1"/>
</dbReference>
<proteinExistence type="inferred from homology"/>
<evidence type="ECO:0000256" key="4">
    <source>
        <dbReference type="ARBA" id="ARBA00022960"/>
    </source>
</evidence>
<organism evidence="11 12">
    <name type="scientific">Fusicatenibacter faecihominis</name>
    <dbReference type="NCBI Taxonomy" id="2881276"/>
    <lineage>
        <taxon>Bacteria</taxon>
        <taxon>Bacillati</taxon>
        <taxon>Bacillota</taxon>
        <taxon>Clostridia</taxon>
        <taxon>Lachnospirales</taxon>
        <taxon>Lachnospiraceae</taxon>
        <taxon>Fusicatenibacter</taxon>
    </lineage>
</organism>
<dbReference type="PRINTS" id="PR00725">
    <property type="entry name" value="DADACBPTASE1"/>
</dbReference>
<evidence type="ECO:0000256" key="1">
    <source>
        <dbReference type="ARBA" id="ARBA00007164"/>
    </source>
</evidence>
<name>A0AAE3DQW3_9FIRM</name>
<evidence type="ECO:0000256" key="3">
    <source>
        <dbReference type="ARBA" id="ARBA00022801"/>
    </source>
</evidence>
<dbReference type="Pfam" id="PF00768">
    <property type="entry name" value="Peptidase_S11"/>
    <property type="match status" value="1"/>
</dbReference>
<accession>A0AAE3DQW3</accession>
<feature type="active site" description="Acyl-ester intermediate" evidence="7">
    <location>
        <position position="77"/>
    </location>
</feature>
<dbReference type="GO" id="GO:0009252">
    <property type="term" value="P:peptidoglycan biosynthetic process"/>
    <property type="evidence" value="ECO:0007669"/>
    <property type="project" value="UniProtKB-KW"/>
</dbReference>
<dbReference type="EMBL" id="JAJEPR010000004">
    <property type="protein sequence ID" value="MCC2188838.1"/>
    <property type="molecule type" value="Genomic_DNA"/>
</dbReference>
<dbReference type="RefSeq" id="WP_227614315.1">
    <property type="nucleotide sequence ID" value="NZ_JAJEPR010000004.1"/>
</dbReference>
<keyword evidence="3 11" id="KW-0378">Hydrolase</keyword>
<evidence type="ECO:0000256" key="8">
    <source>
        <dbReference type="PIRSR" id="PIRSR618044-2"/>
    </source>
</evidence>
<dbReference type="Proteomes" id="UP001197875">
    <property type="component" value="Unassembled WGS sequence"/>
</dbReference>
<feature type="binding site" evidence="8">
    <location>
        <position position="250"/>
    </location>
    <ligand>
        <name>substrate</name>
    </ligand>
</feature>
<dbReference type="InterPro" id="IPR001967">
    <property type="entry name" value="Peptidase_S11_N"/>
</dbReference>
<dbReference type="InterPro" id="IPR012338">
    <property type="entry name" value="Beta-lactam/transpept-like"/>
</dbReference>
<protein>
    <submittedName>
        <fullName evidence="11">Serine hydrolase</fullName>
    </submittedName>
</protein>
<evidence type="ECO:0000256" key="6">
    <source>
        <dbReference type="ARBA" id="ARBA00023316"/>
    </source>
</evidence>
<feature type="domain" description="Peptidase S11 D-alanyl-D-alanine carboxypeptidase A N-terminal" evidence="10">
    <location>
        <begin position="47"/>
        <end position="279"/>
    </location>
</feature>
<comment type="caution">
    <text evidence="11">The sequence shown here is derived from an EMBL/GenBank/DDBJ whole genome shotgun (WGS) entry which is preliminary data.</text>
</comment>
<dbReference type="PANTHER" id="PTHR21581">
    <property type="entry name" value="D-ALANYL-D-ALANINE CARBOXYPEPTIDASE"/>
    <property type="match status" value="1"/>
</dbReference>
<feature type="active site" evidence="7">
    <location>
        <position position="137"/>
    </location>
</feature>
<feature type="active site" description="Proton acceptor" evidence="7">
    <location>
        <position position="80"/>
    </location>
</feature>
<dbReference type="PANTHER" id="PTHR21581:SF6">
    <property type="entry name" value="TRAFFICKING PROTEIN PARTICLE COMPLEX SUBUNIT 12"/>
    <property type="match status" value="1"/>
</dbReference>
<dbReference type="GO" id="GO:0006508">
    <property type="term" value="P:proteolysis"/>
    <property type="evidence" value="ECO:0007669"/>
    <property type="project" value="InterPro"/>
</dbReference>
<gene>
    <name evidence="11" type="ORF">LKD71_03205</name>
</gene>
<evidence type="ECO:0000256" key="7">
    <source>
        <dbReference type="PIRSR" id="PIRSR618044-1"/>
    </source>
</evidence>
<dbReference type="GO" id="GO:0071555">
    <property type="term" value="P:cell wall organization"/>
    <property type="evidence" value="ECO:0007669"/>
    <property type="project" value="UniProtKB-KW"/>
</dbReference>
<evidence type="ECO:0000256" key="2">
    <source>
        <dbReference type="ARBA" id="ARBA00022729"/>
    </source>
</evidence>
<reference evidence="11 12" key="1">
    <citation type="submission" date="2021-10" db="EMBL/GenBank/DDBJ databases">
        <title>Anaerobic single-cell dispensing facilitates the cultivation of human gut bacteria.</title>
        <authorList>
            <person name="Afrizal A."/>
        </authorList>
    </citation>
    <scope>NUCLEOTIDE SEQUENCE [LARGE SCALE GENOMIC DNA]</scope>
    <source>
        <strain evidence="11 12">CLA-AA-H277</strain>
    </source>
</reference>
<keyword evidence="2" id="KW-0732">Signal</keyword>
<evidence type="ECO:0000313" key="11">
    <source>
        <dbReference type="EMBL" id="MCC2188838.1"/>
    </source>
</evidence>
<sequence length="300" mass="32616">MKKKKRRKRHGRPFYTFSVFLIVLLFVGLALAENMILHPMAKVDLSGIDSEYAILVDAGTGFKLAGKAEKEQMYPASMTKIMTAILALEKCPDLDETMTVPSDIFDAIYSEQASTAGFEAGEVVTVRDLLYGVMLPSGAECCLTLARGIAGSEEAYAELMNQKAKKIGMRSTHFVNCTGLHNDDHYSTAKDIAKLLRYALKNVDFRAIFTSQSHAMSPTNVHPDGFTVYSTMFRALGDRGFTGGQLLGGKTGNTFRAGLCLASLAEVKGKEYILVTAKAEDAGDAHVTDALKVYGQIGEQ</sequence>
<evidence type="ECO:0000256" key="9">
    <source>
        <dbReference type="RuleBase" id="RU004016"/>
    </source>
</evidence>
<dbReference type="GO" id="GO:0009002">
    <property type="term" value="F:serine-type D-Ala-D-Ala carboxypeptidase activity"/>
    <property type="evidence" value="ECO:0007669"/>
    <property type="project" value="InterPro"/>
</dbReference>
<keyword evidence="5" id="KW-0573">Peptidoglycan synthesis</keyword>
<evidence type="ECO:0000256" key="5">
    <source>
        <dbReference type="ARBA" id="ARBA00022984"/>
    </source>
</evidence>
<dbReference type="GO" id="GO:0008360">
    <property type="term" value="P:regulation of cell shape"/>
    <property type="evidence" value="ECO:0007669"/>
    <property type="project" value="UniProtKB-KW"/>
</dbReference>
<dbReference type="InterPro" id="IPR018044">
    <property type="entry name" value="Peptidase_S11"/>
</dbReference>
<keyword evidence="6" id="KW-0961">Cell wall biogenesis/degradation</keyword>
<keyword evidence="4" id="KW-0133">Cell shape</keyword>
<dbReference type="AlphaFoldDB" id="A0AAE3DQW3"/>
<evidence type="ECO:0000259" key="10">
    <source>
        <dbReference type="Pfam" id="PF00768"/>
    </source>
</evidence>
<comment type="similarity">
    <text evidence="1 9">Belongs to the peptidase S11 family.</text>
</comment>
<keyword evidence="12" id="KW-1185">Reference proteome</keyword>